<dbReference type="EnsemblMetazoa" id="tetur17g02240.1">
    <property type="protein sequence ID" value="tetur17g02240.1"/>
    <property type="gene ID" value="tetur17g02240"/>
</dbReference>
<feature type="region of interest" description="Disordered" evidence="1">
    <location>
        <begin position="170"/>
        <end position="190"/>
    </location>
</feature>
<evidence type="ECO:0000256" key="2">
    <source>
        <dbReference type="SAM" id="SignalP"/>
    </source>
</evidence>
<feature type="region of interest" description="Disordered" evidence="1">
    <location>
        <begin position="313"/>
        <end position="378"/>
    </location>
</feature>
<keyword evidence="4" id="KW-1185">Reference proteome</keyword>
<organism evidence="3 4">
    <name type="scientific">Tetranychus urticae</name>
    <name type="common">Two-spotted spider mite</name>
    <dbReference type="NCBI Taxonomy" id="32264"/>
    <lineage>
        <taxon>Eukaryota</taxon>
        <taxon>Metazoa</taxon>
        <taxon>Ecdysozoa</taxon>
        <taxon>Arthropoda</taxon>
        <taxon>Chelicerata</taxon>
        <taxon>Arachnida</taxon>
        <taxon>Acari</taxon>
        <taxon>Acariformes</taxon>
        <taxon>Trombidiformes</taxon>
        <taxon>Prostigmata</taxon>
        <taxon>Eleutherengona</taxon>
        <taxon>Raphignathae</taxon>
        <taxon>Tetranychoidea</taxon>
        <taxon>Tetranychidae</taxon>
        <taxon>Tetranychus</taxon>
    </lineage>
</organism>
<feature type="region of interest" description="Disordered" evidence="1">
    <location>
        <begin position="245"/>
        <end position="274"/>
    </location>
</feature>
<dbReference type="HOGENOM" id="CLU_674977_0_0_1"/>
<dbReference type="Proteomes" id="UP000015104">
    <property type="component" value="Unassembled WGS sequence"/>
</dbReference>
<feature type="chain" id="PRO_5004581647" description="Chitin-binding type-2 domain-containing protein" evidence="2">
    <location>
        <begin position="21"/>
        <end position="408"/>
    </location>
</feature>
<dbReference type="EMBL" id="CAEY01000341">
    <property type="status" value="NOT_ANNOTATED_CDS"/>
    <property type="molecule type" value="Genomic_DNA"/>
</dbReference>
<keyword evidence="2" id="KW-0732">Signal</keyword>
<accession>T1KPZ3</accession>
<proteinExistence type="predicted"/>
<feature type="compositionally biased region" description="Low complexity" evidence="1">
    <location>
        <begin position="178"/>
        <end position="190"/>
    </location>
</feature>
<sequence length="408" mass="44598">MKTMILIILFIISLIPLSLQECIRFEFHEKIESTFGQSDLIRAMCIGKGGRIIDYSLQMIQLVGPSIFNVTFHCCAPSYCLSDHDCPINFNCKNGICSVAECILTDEPEIVLQESRECFIDDDCYFDIPFDSDNWRCLPDPWCFHNKSCDNSYNFCKRCPTGYIDADPKRFTDGTVQPPTTSSPWWLTPSSIPNNDPDVSSYFGSTDQPINSVHHEHSVPNNTETTSLVSSFDTTINSTPITRTVTTSTTSETPEPITVGFDELSPNGNNSETGFGASDLPINLSDDELITNVSVIDLARIDSVDEIGEALNSTEFSTPQPPISTSISSSPSSPDSSSNPSSSLSPSGSDSPSNPSSPSSPLSSESSYNPPLASLTSVSSHNLNNFESRPFVTANPFAWAGLFEKRHD</sequence>
<protein>
    <recommendedName>
        <fullName evidence="5">Chitin-binding type-2 domain-containing protein</fullName>
    </recommendedName>
</protein>
<reference evidence="3" key="2">
    <citation type="submission" date="2015-06" db="UniProtKB">
        <authorList>
            <consortium name="EnsemblMetazoa"/>
        </authorList>
    </citation>
    <scope>IDENTIFICATION</scope>
</reference>
<evidence type="ECO:0000313" key="4">
    <source>
        <dbReference type="Proteomes" id="UP000015104"/>
    </source>
</evidence>
<evidence type="ECO:0000313" key="3">
    <source>
        <dbReference type="EnsemblMetazoa" id="tetur17g02240.1"/>
    </source>
</evidence>
<feature type="compositionally biased region" description="Low complexity" evidence="1">
    <location>
        <begin position="245"/>
        <end position="259"/>
    </location>
</feature>
<feature type="compositionally biased region" description="Low complexity" evidence="1">
    <location>
        <begin position="323"/>
        <end position="367"/>
    </location>
</feature>
<feature type="signal peptide" evidence="2">
    <location>
        <begin position="1"/>
        <end position="20"/>
    </location>
</feature>
<evidence type="ECO:0008006" key="5">
    <source>
        <dbReference type="Google" id="ProtNLM"/>
    </source>
</evidence>
<dbReference type="AlphaFoldDB" id="T1KPZ3"/>
<evidence type="ECO:0000256" key="1">
    <source>
        <dbReference type="SAM" id="MobiDB-lite"/>
    </source>
</evidence>
<reference evidence="4" key="1">
    <citation type="submission" date="2011-08" db="EMBL/GenBank/DDBJ databases">
        <authorList>
            <person name="Rombauts S."/>
        </authorList>
    </citation>
    <scope>NUCLEOTIDE SEQUENCE</scope>
    <source>
        <strain evidence="4">London</strain>
    </source>
</reference>
<name>T1KPZ3_TETUR</name>